<dbReference type="RefSeq" id="WP_163946581.1">
    <property type="nucleotide sequence ID" value="NZ_JAAHBU010000218.1"/>
</dbReference>
<dbReference type="PANTHER" id="PTHR30532">
    <property type="entry name" value="IRON III DICITRATE-BINDING PERIPLASMIC PROTEIN"/>
    <property type="match status" value="1"/>
</dbReference>
<dbReference type="EMBL" id="JAAHBU010000218">
    <property type="protein sequence ID" value="NER65043.1"/>
    <property type="molecule type" value="Genomic_DNA"/>
</dbReference>
<dbReference type="AlphaFoldDB" id="A0A6B3NTH4"/>
<evidence type="ECO:0000256" key="3">
    <source>
        <dbReference type="ARBA" id="ARBA00022448"/>
    </source>
</evidence>
<comment type="subcellular location">
    <subcellularLocation>
        <location evidence="1">Cell envelope</location>
    </subcellularLocation>
</comment>
<sequence>MKKLSVALLVVAVALGGVVVVGALPRTAQVEAPAPAAKPQRIVSSAPSVTGILLAMDAPLVASAATTPSRISDAEGFFSQWANVAHTRGVQVLYKNLVFDLEAVVGMNPDLLVVSATGADSVIQHQGELEAQGIRTVVVNYANHSWQELARQLGEASGLQAEAQAAIERFDAYAAQVAAGITPPAGTVSLIGYNLGGSYSVARLSSPHAHVLKALGFDVAGLPAALQGQVKRSSDVDFISRENLSAAITGDTVFLLGGSDSDVQAFLADPVLANLPAVIHQRVYALGPSSFRIDYYSGREMIDSVARVYR</sequence>
<keyword evidence="8" id="KW-1185">Reference proteome</keyword>
<dbReference type="Pfam" id="PF01497">
    <property type="entry name" value="Peripla_BP_2"/>
    <property type="match status" value="1"/>
</dbReference>
<dbReference type="GO" id="GO:1901678">
    <property type="term" value="P:iron coordination entity transport"/>
    <property type="evidence" value="ECO:0007669"/>
    <property type="project" value="UniProtKB-ARBA"/>
</dbReference>
<keyword evidence="3" id="KW-0813">Transport</keyword>
<evidence type="ECO:0000256" key="4">
    <source>
        <dbReference type="ARBA" id="ARBA00022496"/>
    </source>
</evidence>
<keyword evidence="5" id="KW-0732">Signal</keyword>
<name>A0A6B3NTH4_9PSED</name>
<organism evidence="7 8">
    <name type="scientific">Pseudomonas brassicae</name>
    <dbReference type="NCBI Taxonomy" id="2708063"/>
    <lineage>
        <taxon>Bacteria</taxon>
        <taxon>Pseudomonadati</taxon>
        <taxon>Pseudomonadota</taxon>
        <taxon>Gammaproteobacteria</taxon>
        <taxon>Pseudomonadales</taxon>
        <taxon>Pseudomonadaceae</taxon>
        <taxon>Pseudomonas</taxon>
    </lineage>
</organism>
<proteinExistence type="inferred from homology"/>
<dbReference type="NCBIfam" id="NF008200">
    <property type="entry name" value="PRK10957.1"/>
    <property type="match status" value="1"/>
</dbReference>
<dbReference type="InterPro" id="IPR002491">
    <property type="entry name" value="ABC_transptr_periplasmic_BD"/>
</dbReference>
<dbReference type="Proteomes" id="UP000482634">
    <property type="component" value="Unassembled WGS sequence"/>
</dbReference>
<keyword evidence="4" id="KW-0406">Ion transport</keyword>
<comment type="caution">
    <text evidence="7">The sequence shown here is derived from an EMBL/GenBank/DDBJ whole genome shotgun (WGS) entry which is preliminary data.</text>
</comment>
<evidence type="ECO:0000259" key="6">
    <source>
        <dbReference type="PROSITE" id="PS50983"/>
    </source>
</evidence>
<reference evidence="7 8" key="1">
    <citation type="submission" date="2020-02" db="EMBL/GenBank/DDBJ databases">
        <title>Broccoli isolated Pseudomonas sp.</title>
        <authorList>
            <person name="Fujikawa T."/>
            <person name="Sawada H."/>
        </authorList>
    </citation>
    <scope>NUCLEOTIDE SEQUENCE [LARGE SCALE GENOMIC DNA]</scope>
    <source>
        <strain evidence="7 8">MAFF212427</strain>
    </source>
</reference>
<evidence type="ECO:0000313" key="8">
    <source>
        <dbReference type="Proteomes" id="UP000482634"/>
    </source>
</evidence>
<dbReference type="Gene3D" id="3.40.50.1980">
    <property type="entry name" value="Nitrogenase molybdenum iron protein domain"/>
    <property type="match status" value="2"/>
</dbReference>
<protein>
    <submittedName>
        <fullName evidence="7">Fe2+-enterobactin ABC transporter substrate-binding protein</fullName>
    </submittedName>
</protein>
<keyword evidence="4" id="KW-0408">Iron</keyword>
<feature type="domain" description="Fe/B12 periplasmic-binding" evidence="6">
    <location>
        <begin position="41"/>
        <end position="310"/>
    </location>
</feature>
<evidence type="ECO:0000313" key="7">
    <source>
        <dbReference type="EMBL" id="NER65043.1"/>
    </source>
</evidence>
<dbReference type="SUPFAM" id="SSF53807">
    <property type="entry name" value="Helical backbone' metal receptor"/>
    <property type="match status" value="1"/>
</dbReference>
<accession>A0A6B3NTH4</accession>
<comment type="similarity">
    <text evidence="2">Belongs to the bacterial solute-binding protein 8 family.</text>
</comment>
<evidence type="ECO:0000256" key="5">
    <source>
        <dbReference type="ARBA" id="ARBA00022729"/>
    </source>
</evidence>
<evidence type="ECO:0000256" key="2">
    <source>
        <dbReference type="ARBA" id="ARBA00008814"/>
    </source>
</evidence>
<dbReference type="PROSITE" id="PS50983">
    <property type="entry name" value="FE_B12_PBP"/>
    <property type="match status" value="1"/>
</dbReference>
<evidence type="ECO:0000256" key="1">
    <source>
        <dbReference type="ARBA" id="ARBA00004196"/>
    </source>
</evidence>
<dbReference type="PANTHER" id="PTHR30532:SF24">
    <property type="entry name" value="FERRIC ENTEROBACTIN-BINDING PERIPLASMIC PROTEIN FEPB"/>
    <property type="match status" value="1"/>
</dbReference>
<keyword evidence="4" id="KW-0410">Iron transport</keyword>
<gene>
    <name evidence="7" type="primary">fepB</name>
    <name evidence="7" type="ORF">G3436_15670</name>
</gene>
<dbReference type="GO" id="GO:0030288">
    <property type="term" value="C:outer membrane-bounded periplasmic space"/>
    <property type="evidence" value="ECO:0007669"/>
    <property type="project" value="TreeGrafter"/>
</dbReference>
<dbReference type="InterPro" id="IPR051313">
    <property type="entry name" value="Bact_iron-sidero_bind"/>
</dbReference>